<feature type="chain" id="PRO_5009327891" description="Secreted protein" evidence="1">
    <location>
        <begin position="24"/>
        <end position="125"/>
    </location>
</feature>
<dbReference type="AlphaFoldDB" id="A0A1I8Q8A4"/>
<sequence length="125" mass="14237">MMSLKVHKLCVAVLMLMLVIVCCKPLDTEAGRVIFYGPQRIYTGQILSTHPKKEPCPKCQMRDHRGRCRRIVTFNPGKATMRHKITMLKCVGEQIRRSRVADMRFGRSCNSGHSIVVCIVNMSCE</sequence>
<evidence type="ECO:0000256" key="1">
    <source>
        <dbReference type="SAM" id="SignalP"/>
    </source>
</evidence>
<evidence type="ECO:0000313" key="3">
    <source>
        <dbReference type="Proteomes" id="UP000095300"/>
    </source>
</evidence>
<evidence type="ECO:0008006" key="4">
    <source>
        <dbReference type="Google" id="ProtNLM"/>
    </source>
</evidence>
<dbReference type="VEuPathDB" id="VectorBase:SCAU014790"/>
<keyword evidence="1" id="KW-0732">Signal</keyword>
<evidence type="ECO:0000313" key="2">
    <source>
        <dbReference type="EnsemblMetazoa" id="SCAU014790-PA"/>
    </source>
</evidence>
<reference evidence="2" key="1">
    <citation type="submission" date="2020-05" db="UniProtKB">
        <authorList>
            <consortium name="EnsemblMetazoa"/>
        </authorList>
    </citation>
    <scope>IDENTIFICATION</scope>
    <source>
        <strain evidence="2">USDA</strain>
    </source>
</reference>
<dbReference type="Proteomes" id="UP000095300">
    <property type="component" value="Unassembled WGS sequence"/>
</dbReference>
<proteinExistence type="predicted"/>
<gene>
    <name evidence="2" type="primary">106094454</name>
</gene>
<organism evidence="2 3">
    <name type="scientific">Stomoxys calcitrans</name>
    <name type="common">Stable fly</name>
    <name type="synonym">Conops calcitrans</name>
    <dbReference type="NCBI Taxonomy" id="35570"/>
    <lineage>
        <taxon>Eukaryota</taxon>
        <taxon>Metazoa</taxon>
        <taxon>Ecdysozoa</taxon>
        <taxon>Arthropoda</taxon>
        <taxon>Hexapoda</taxon>
        <taxon>Insecta</taxon>
        <taxon>Pterygota</taxon>
        <taxon>Neoptera</taxon>
        <taxon>Endopterygota</taxon>
        <taxon>Diptera</taxon>
        <taxon>Brachycera</taxon>
        <taxon>Muscomorpha</taxon>
        <taxon>Muscoidea</taxon>
        <taxon>Muscidae</taxon>
        <taxon>Stomoxys</taxon>
    </lineage>
</organism>
<feature type="signal peptide" evidence="1">
    <location>
        <begin position="1"/>
        <end position="23"/>
    </location>
</feature>
<dbReference type="EnsemblMetazoa" id="SCAU014790-RA">
    <property type="protein sequence ID" value="SCAU014790-PA"/>
    <property type="gene ID" value="SCAU014790"/>
</dbReference>
<keyword evidence="3" id="KW-1185">Reference proteome</keyword>
<dbReference type="OrthoDB" id="7893315at2759"/>
<name>A0A1I8Q8A4_STOCA</name>
<protein>
    <recommendedName>
        <fullName evidence="4">Secreted protein</fullName>
    </recommendedName>
</protein>
<accession>A0A1I8Q8A4</accession>